<protein>
    <submittedName>
        <fullName evidence="2">Gene 25-like lysozyme</fullName>
    </submittedName>
</protein>
<gene>
    <name evidence="2" type="ORF">ENSA7_16180</name>
</gene>
<dbReference type="Pfam" id="PF04965">
    <property type="entry name" value="GPW_gp25"/>
    <property type="match status" value="1"/>
</dbReference>
<reference evidence="2 3" key="1">
    <citation type="submission" date="2018-03" db="EMBL/GenBank/DDBJ databases">
        <title>Draft Genome Sequences of the Obligatory Marine Myxobacteria Enhygromyxa salina SWB007.</title>
        <authorList>
            <person name="Poehlein A."/>
            <person name="Moghaddam J.A."/>
            <person name="Harms H."/>
            <person name="Alanjari M."/>
            <person name="Koenig G.M."/>
            <person name="Daniel R."/>
            <person name="Schaeberle T.F."/>
        </authorList>
    </citation>
    <scope>NUCLEOTIDE SEQUENCE [LARGE SCALE GENOMIC DNA]</scope>
    <source>
        <strain evidence="2 3">SWB007</strain>
    </source>
</reference>
<organism evidence="2 3">
    <name type="scientific">Enhygromyxa salina</name>
    <dbReference type="NCBI Taxonomy" id="215803"/>
    <lineage>
        <taxon>Bacteria</taxon>
        <taxon>Pseudomonadati</taxon>
        <taxon>Myxococcota</taxon>
        <taxon>Polyangia</taxon>
        <taxon>Nannocystales</taxon>
        <taxon>Nannocystaceae</taxon>
        <taxon>Enhygromyxa</taxon>
    </lineage>
</organism>
<sequence>MPPRTRSFITRLTRAEPRPEVEDIASNLGHVLNSRKACAVITDVGLGDYEIAPNARDAVLLLQAEIEQLVRRCEPRMRDASVSLLGRHGYANVRLELQGQLRGVRQLFWLDLNTTTRRVDVSIVGELGR</sequence>
<name>A0A2S9YUA8_9BACT</name>
<evidence type="ECO:0000259" key="1">
    <source>
        <dbReference type="Pfam" id="PF04965"/>
    </source>
</evidence>
<dbReference type="InterPro" id="IPR007048">
    <property type="entry name" value="IraD/Gp25-like"/>
</dbReference>
<dbReference type="AlphaFoldDB" id="A0A2S9YUA8"/>
<accession>A0A2S9YUA8</accession>
<dbReference type="SUPFAM" id="SSF160719">
    <property type="entry name" value="gpW/gp25-like"/>
    <property type="match status" value="1"/>
</dbReference>
<proteinExistence type="predicted"/>
<evidence type="ECO:0000313" key="2">
    <source>
        <dbReference type="EMBL" id="PRQ08673.1"/>
    </source>
</evidence>
<dbReference type="RefSeq" id="WP_106088651.1">
    <property type="nucleotide sequence ID" value="NZ_PVNL01000038.1"/>
</dbReference>
<dbReference type="EMBL" id="PVNL01000038">
    <property type="protein sequence ID" value="PRQ08673.1"/>
    <property type="molecule type" value="Genomic_DNA"/>
</dbReference>
<feature type="domain" description="IraD/Gp25-like" evidence="1">
    <location>
        <begin position="22"/>
        <end position="102"/>
    </location>
</feature>
<evidence type="ECO:0000313" key="3">
    <source>
        <dbReference type="Proteomes" id="UP000238823"/>
    </source>
</evidence>
<dbReference type="Proteomes" id="UP000238823">
    <property type="component" value="Unassembled WGS sequence"/>
</dbReference>
<comment type="caution">
    <text evidence="2">The sequence shown here is derived from an EMBL/GenBank/DDBJ whole genome shotgun (WGS) entry which is preliminary data.</text>
</comment>